<organism evidence="19 20">
    <name type="scientific">Apostasia shenzhenica</name>
    <dbReference type="NCBI Taxonomy" id="1088818"/>
    <lineage>
        <taxon>Eukaryota</taxon>
        <taxon>Viridiplantae</taxon>
        <taxon>Streptophyta</taxon>
        <taxon>Embryophyta</taxon>
        <taxon>Tracheophyta</taxon>
        <taxon>Spermatophyta</taxon>
        <taxon>Magnoliopsida</taxon>
        <taxon>Liliopsida</taxon>
        <taxon>Asparagales</taxon>
        <taxon>Orchidaceae</taxon>
        <taxon>Apostasioideae</taxon>
        <taxon>Apostasia</taxon>
    </lineage>
</organism>
<dbReference type="GO" id="GO:0016020">
    <property type="term" value="C:membrane"/>
    <property type="evidence" value="ECO:0007669"/>
    <property type="project" value="UniProtKB-SubCell"/>
</dbReference>
<keyword evidence="5 19" id="KW-0808">Transferase</keyword>
<feature type="region of interest" description="Disordered" evidence="16">
    <location>
        <begin position="66"/>
        <end position="85"/>
    </location>
</feature>
<keyword evidence="10" id="KW-0833">Ubl conjugation pathway</keyword>
<keyword evidence="8" id="KW-0732">Signal</keyword>
<dbReference type="EC" id="2.3.2.27" evidence="4"/>
<dbReference type="Gene3D" id="3.30.40.10">
    <property type="entry name" value="Zinc/RING finger domain, C3HC4 (zinc finger)"/>
    <property type="match status" value="1"/>
</dbReference>
<reference evidence="19 20" key="1">
    <citation type="journal article" date="2017" name="Nature">
        <title>The Apostasia genome and the evolution of orchids.</title>
        <authorList>
            <person name="Zhang G.Q."/>
            <person name="Liu K.W."/>
            <person name="Li Z."/>
            <person name="Lohaus R."/>
            <person name="Hsiao Y.Y."/>
            <person name="Niu S.C."/>
            <person name="Wang J.Y."/>
            <person name="Lin Y.C."/>
            <person name="Xu Q."/>
            <person name="Chen L.J."/>
            <person name="Yoshida K."/>
            <person name="Fujiwara S."/>
            <person name="Wang Z.W."/>
            <person name="Zhang Y.Q."/>
            <person name="Mitsuda N."/>
            <person name="Wang M."/>
            <person name="Liu G.H."/>
            <person name="Pecoraro L."/>
            <person name="Huang H.X."/>
            <person name="Xiao X.J."/>
            <person name="Lin M."/>
            <person name="Wu X.Y."/>
            <person name="Wu W.L."/>
            <person name="Chen Y.Y."/>
            <person name="Chang S.B."/>
            <person name="Sakamoto S."/>
            <person name="Ohme-Takagi M."/>
            <person name="Yagi M."/>
            <person name="Zeng S.J."/>
            <person name="Shen C.Y."/>
            <person name="Yeh C.M."/>
            <person name="Luo Y.B."/>
            <person name="Tsai W.C."/>
            <person name="Van de Peer Y."/>
            <person name="Liu Z.J."/>
        </authorList>
    </citation>
    <scope>NUCLEOTIDE SEQUENCE [LARGE SCALE GENOMIC DNA]</scope>
    <source>
        <strain evidence="20">cv. Shenzhen</strain>
        <tissue evidence="19">Stem</tissue>
    </source>
</reference>
<evidence type="ECO:0000256" key="1">
    <source>
        <dbReference type="ARBA" id="ARBA00000900"/>
    </source>
</evidence>
<evidence type="ECO:0000256" key="16">
    <source>
        <dbReference type="SAM" id="MobiDB-lite"/>
    </source>
</evidence>
<evidence type="ECO:0000256" key="14">
    <source>
        <dbReference type="ARBA" id="ARBA00024209"/>
    </source>
</evidence>
<keyword evidence="6 17" id="KW-0812">Transmembrane</keyword>
<comment type="pathway">
    <text evidence="3">Protein modification; protein ubiquitination.</text>
</comment>
<keyword evidence="9 15" id="KW-0863">Zinc-finger</keyword>
<dbReference type="InterPro" id="IPR001841">
    <property type="entry name" value="Znf_RING"/>
</dbReference>
<comment type="catalytic activity">
    <reaction evidence="1">
        <text>S-ubiquitinyl-[E2 ubiquitin-conjugating enzyme]-L-cysteine + [acceptor protein]-L-lysine = [E2 ubiquitin-conjugating enzyme]-L-cysteine + N(6)-ubiquitinyl-[acceptor protein]-L-lysine.</text>
        <dbReference type="EC" id="2.3.2.27"/>
    </reaction>
</comment>
<name>A0A2I0A1R8_9ASPA</name>
<evidence type="ECO:0000256" key="12">
    <source>
        <dbReference type="ARBA" id="ARBA00022989"/>
    </source>
</evidence>
<dbReference type="SMART" id="SM00184">
    <property type="entry name" value="RING"/>
    <property type="match status" value="1"/>
</dbReference>
<evidence type="ECO:0000256" key="9">
    <source>
        <dbReference type="ARBA" id="ARBA00022771"/>
    </source>
</evidence>
<keyword evidence="11" id="KW-0862">Zinc</keyword>
<gene>
    <name evidence="19" type="primary">ATL43</name>
    <name evidence="19" type="ORF">AXF42_Ash016666</name>
</gene>
<keyword evidence="12 17" id="KW-1133">Transmembrane helix</keyword>
<dbReference type="InterPro" id="IPR013083">
    <property type="entry name" value="Znf_RING/FYVE/PHD"/>
</dbReference>
<keyword evidence="20" id="KW-1185">Reference proteome</keyword>
<feature type="domain" description="RING-type" evidence="18">
    <location>
        <begin position="110"/>
        <end position="152"/>
    </location>
</feature>
<feature type="compositionally biased region" description="Basic and acidic residues" evidence="16">
    <location>
        <begin position="299"/>
        <end position="309"/>
    </location>
</feature>
<dbReference type="SUPFAM" id="SSF57850">
    <property type="entry name" value="RING/U-box"/>
    <property type="match status" value="1"/>
</dbReference>
<evidence type="ECO:0000256" key="13">
    <source>
        <dbReference type="ARBA" id="ARBA00023136"/>
    </source>
</evidence>
<evidence type="ECO:0000256" key="4">
    <source>
        <dbReference type="ARBA" id="ARBA00012483"/>
    </source>
</evidence>
<comment type="similarity">
    <text evidence="14">Belongs to the RING-type zinc finger family. ATL subfamily.</text>
</comment>
<evidence type="ECO:0000259" key="18">
    <source>
        <dbReference type="PROSITE" id="PS50089"/>
    </source>
</evidence>
<dbReference type="Pfam" id="PF13639">
    <property type="entry name" value="zf-RING_2"/>
    <property type="match status" value="1"/>
</dbReference>
<feature type="compositionally biased region" description="Polar residues" evidence="16">
    <location>
        <begin position="75"/>
        <end position="85"/>
    </location>
</feature>
<dbReference type="PANTHER" id="PTHR46539">
    <property type="entry name" value="E3 UBIQUITIN-PROTEIN LIGASE ATL42"/>
    <property type="match status" value="1"/>
</dbReference>
<feature type="transmembrane region" description="Helical" evidence="17">
    <location>
        <begin position="36"/>
        <end position="56"/>
    </location>
</feature>
<dbReference type="Proteomes" id="UP000236161">
    <property type="component" value="Unassembled WGS sequence"/>
</dbReference>
<dbReference type="PROSITE" id="PS50089">
    <property type="entry name" value="ZF_RING_2"/>
    <property type="match status" value="1"/>
</dbReference>
<keyword evidence="13 17" id="KW-0472">Membrane</keyword>
<evidence type="ECO:0000256" key="2">
    <source>
        <dbReference type="ARBA" id="ARBA00004167"/>
    </source>
</evidence>
<sequence>MGRGLPRALLAADGSLHPPLPAAARAAAGMGFRPSIIIVVVVLSIMLSLTCLLLLYAKHCRRQGNVVSGPRSASGAPTEQRSSGVERSVVEALPIFRFGSIRGEKQGLECPVCLGRFEPAELLRLLPKCRHAFHVDCVDAWLASHSTCPLCRSRVDPEDALLLVGREEIPPLRQSPTPPAEAVNLTGATVSGRHSAAEENCSRGSVRVLVHRHSESGGAAAMALSEPERQRKDGLLLWGPPPSTVMAEEGGRSHRVAFSVGEGAEERWSDLRPSDLIFLRSERSAMPSGHRRRSASEIAGERPPEEEEKMRKWLRFAGKRTEWWSGG</sequence>
<evidence type="ECO:0000313" key="19">
    <source>
        <dbReference type="EMBL" id="PKA49477.1"/>
    </source>
</evidence>
<dbReference type="OrthoDB" id="8062037at2759"/>
<dbReference type="GO" id="GO:0008270">
    <property type="term" value="F:zinc ion binding"/>
    <property type="evidence" value="ECO:0007669"/>
    <property type="project" value="UniProtKB-KW"/>
</dbReference>
<dbReference type="STRING" id="1088818.A0A2I0A1R8"/>
<dbReference type="FunFam" id="3.30.40.10:FF:000285">
    <property type="entry name" value="RING-H2 finger protein ATL43"/>
    <property type="match status" value="1"/>
</dbReference>
<keyword evidence="19" id="KW-0012">Acyltransferase</keyword>
<comment type="subcellular location">
    <subcellularLocation>
        <location evidence="2">Membrane</location>
        <topology evidence="2">Single-pass membrane protein</topology>
    </subcellularLocation>
</comment>
<evidence type="ECO:0000256" key="10">
    <source>
        <dbReference type="ARBA" id="ARBA00022786"/>
    </source>
</evidence>
<feature type="region of interest" description="Disordered" evidence="16">
    <location>
        <begin position="284"/>
        <end position="309"/>
    </location>
</feature>
<evidence type="ECO:0000256" key="6">
    <source>
        <dbReference type="ARBA" id="ARBA00022692"/>
    </source>
</evidence>
<evidence type="ECO:0000256" key="7">
    <source>
        <dbReference type="ARBA" id="ARBA00022723"/>
    </source>
</evidence>
<dbReference type="CDD" id="cd16461">
    <property type="entry name" value="RING-H2_EL5-like"/>
    <property type="match status" value="1"/>
</dbReference>
<evidence type="ECO:0000256" key="8">
    <source>
        <dbReference type="ARBA" id="ARBA00022729"/>
    </source>
</evidence>
<evidence type="ECO:0000256" key="3">
    <source>
        <dbReference type="ARBA" id="ARBA00004906"/>
    </source>
</evidence>
<keyword evidence="7" id="KW-0479">Metal-binding</keyword>
<evidence type="ECO:0000256" key="5">
    <source>
        <dbReference type="ARBA" id="ARBA00022679"/>
    </source>
</evidence>
<dbReference type="GO" id="GO:0061630">
    <property type="term" value="F:ubiquitin protein ligase activity"/>
    <property type="evidence" value="ECO:0007669"/>
    <property type="project" value="UniProtKB-EC"/>
</dbReference>
<dbReference type="EMBL" id="KZ452038">
    <property type="protein sequence ID" value="PKA49477.1"/>
    <property type="molecule type" value="Genomic_DNA"/>
</dbReference>
<dbReference type="AlphaFoldDB" id="A0A2I0A1R8"/>
<evidence type="ECO:0000256" key="15">
    <source>
        <dbReference type="PROSITE-ProRule" id="PRU00175"/>
    </source>
</evidence>
<protein>
    <recommendedName>
        <fullName evidence="4">RING-type E3 ubiquitin transferase</fullName>
        <ecNumber evidence="4">2.3.2.27</ecNumber>
    </recommendedName>
</protein>
<evidence type="ECO:0000256" key="11">
    <source>
        <dbReference type="ARBA" id="ARBA00022833"/>
    </source>
</evidence>
<evidence type="ECO:0000313" key="20">
    <source>
        <dbReference type="Proteomes" id="UP000236161"/>
    </source>
</evidence>
<accession>A0A2I0A1R8</accession>
<evidence type="ECO:0000256" key="17">
    <source>
        <dbReference type="SAM" id="Phobius"/>
    </source>
</evidence>
<proteinExistence type="inferred from homology"/>
<dbReference type="PANTHER" id="PTHR46539:SF2">
    <property type="entry name" value="RING-H2 FINGER PROTEIN ATL43"/>
    <property type="match status" value="1"/>
</dbReference>